<name>A0AAW1EVQ5_ZOAVI</name>
<sequence>MRFAEYLSPGLWSPASPAASAPWSIRGKGLADPSHGLGSGRPPYNAYYRANFPGTCTPTRRQSASHVGITVPCHLLTRHYKWCYEQ</sequence>
<organism evidence="1 2">
    <name type="scientific">Zoarces viviparus</name>
    <name type="common">Viviparous eelpout</name>
    <name type="synonym">Blennius viviparus</name>
    <dbReference type="NCBI Taxonomy" id="48416"/>
    <lineage>
        <taxon>Eukaryota</taxon>
        <taxon>Metazoa</taxon>
        <taxon>Chordata</taxon>
        <taxon>Craniata</taxon>
        <taxon>Vertebrata</taxon>
        <taxon>Euteleostomi</taxon>
        <taxon>Actinopterygii</taxon>
        <taxon>Neopterygii</taxon>
        <taxon>Teleostei</taxon>
        <taxon>Neoteleostei</taxon>
        <taxon>Acanthomorphata</taxon>
        <taxon>Eupercaria</taxon>
        <taxon>Perciformes</taxon>
        <taxon>Cottioidei</taxon>
        <taxon>Zoarcales</taxon>
        <taxon>Zoarcidae</taxon>
        <taxon>Zoarcinae</taxon>
        <taxon>Zoarces</taxon>
    </lineage>
</organism>
<keyword evidence="2" id="KW-1185">Reference proteome</keyword>
<dbReference type="Proteomes" id="UP001488805">
    <property type="component" value="Unassembled WGS sequence"/>
</dbReference>
<protein>
    <submittedName>
        <fullName evidence="1">Uncharacterized protein</fullName>
    </submittedName>
</protein>
<comment type="caution">
    <text evidence="1">The sequence shown here is derived from an EMBL/GenBank/DDBJ whole genome shotgun (WGS) entry which is preliminary data.</text>
</comment>
<dbReference type="AlphaFoldDB" id="A0AAW1EVQ5"/>
<proteinExistence type="predicted"/>
<evidence type="ECO:0000313" key="2">
    <source>
        <dbReference type="Proteomes" id="UP001488805"/>
    </source>
</evidence>
<dbReference type="EMBL" id="JBCEZU010000123">
    <property type="protein sequence ID" value="KAK9526511.1"/>
    <property type="molecule type" value="Genomic_DNA"/>
</dbReference>
<evidence type="ECO:0000313" key="1">
    <source>
        <dbReference type="EMBL" id="KAK9526511.1"/>
    </source>
</evidence>
<accession>A0AAW1EVQ5</accession>
<reference evidence="1 2" key="1">
    <citation type="journal article" date="2024" name="Genome Biol. Evol.">
        <title>Chromosome-level genome assembly of the viviparous eelpout Zoarces viviparus.</title>
        <authorList>
            <person name="Fuhrmann N."/>
            <person name="Brasseur M.V."/>
            <person name="Bakowski C.E."/>
            <person name="Podsiadlowski L."/>
            <person name="Prost S."/>
            <person name="Krehenwinkel H."/>
            <person name="Mayer C."/>
        </authorList>
    </citation>
    <scope>NUCLEOTIDE SEQUENCE [LARGE SCALE GENOMIC DNA]</scope>
    <source>
        <strain evidence="1">NO-MEL_2022_Ind0_liver</strain>
    </source>
</reference>
<gene>
    <name evidence="1" type="ORF">VZT92_015208</name>
</gene>